<proteinExistence type="predicted"/>
<sequence length="172" mass="19620">MVAWTSCERPTAPCRIFVGQSEIKKRAPTTTFSVPIALLPDVRVLVPRPNCCRVGVARCLVALFLVSLAHTARKKMRQHRLHDYRPSGQSSFIKKHMRFSPSFSRAVLFFLVLFIFYEEAKQIDNMGPKREIHSGLVPFILFSLWVLVLLPASGPTHDIQNHGIVKKKREKI</sequence>
<feature type="transmembrane region" description="Helical" evidence="1">
    <location>
        <begin position="132"/>
        <end position="150"/>
    </location>
</feature>
<evidence type="ECO:0000313" key="3">
    <source>
        <dbReference type="Proteomes" id="UP001253637"/>
    </source>
</evidence>
<accession>A0A811BPP0</accession>
<evidence type="ECO:0008006" key="4">
    <source>
        <dbReference type="Google" id="ProtNLM"/>
    </source>
</evidence>
<keyword evidence="1" id="KW-0472">Membrane</keyword>
<protein>
    <recommendedName>
        <fullName evidence="4">Transmembrane protein</fullName>
    </recommendedName>
</protein>
<dbReference type="EMBL" id="LC625835">
    <property type="protein sequence ID" value="BCU02722.1"/>
    <property type="molecule type" value="Genomic_DNA"/>
</dbReference>
<evidence type="ECO:0000313" key="2">
    <source>
        <dbReference type="EMBL" id="BCU02722.1"/>
    </source>
</evidence>
<reference evidence="2" key="1">
    <citation type="submission" date="2021-04" db="EMBL/GenBank/DDBJ databases">
        <title>Draft Genome Sequence of Pandoravirus japonicus, Isolated from the Sabaishi River of Niigata, Japan.</title>
        <authorList>
            <person name="Hosokawa N."/>
            <person name="Takahashi H."/>
            <person name="Aoki K."/>
            <person name="Takemura M."/>
        </authorList>
    </citation>
    <scope>NUCLEOTIDE SEQUENCE</scope>
</reference>
<dbReference type="Proteomes" id="UP001253637">
    <property type="component" value="Segment"/>
</dbReference>
<evidence type="ECO:0000256" key="1">
    <source>
        <dbReference type="SAM" id="Phobius"/>
    </source>
</evidence>
<keyword evidence="1" id="KW-0812">Transmembrane</keyword>
<organism evidence="2 3">
    <name type="scientific">Pandoravirus japonicus</name>
    <dbReference type="NCBI Taxonomy" id="2823154"/>
    <lineage>
        <taxon>Viruses</taxon>
        <taxon>Pandoravirus</taxon>
    </lineage>
</organism>
<keyword evidence="1" id="KW-1133">Transmembrane helix</keyword>
<feature type="transmembrane region" description="Helical" evidence="1">
    <location>
        <begin position="99"/>
        <end position="117"/>
    </location>
</feature>
<name>A0A811BPP0_9VIRU</name>